<dbReference type="Proteomes" id="UP000766629">
    <property type="component" value="Unassembled WGS sequence"/>
</dbReference>
<dbReference type="Pfam" id="PF01633">
    <property type="entry name" value="Choline_kinase"/>
    <property type="match status" value="1"/>
</dbReference>
<dbReference type="PANTHER" id="PTHR22603">
    <property type="entry name" value="CHOLINE/ETHANOALAMINE KINASE"/>
    <property type="match status" value="1"/>
</dbReference>
<evidence type="ECO:0000313" key="2">
    <source>
        <dbReference type="Proteomes" id="UP000766629"/>
    </source>
</evidence>
<dbReference type="PANTHER" id="PTHR22603:SF66">
    <property type="entry name" value="ETHANOLAMINE KINASE"/>
    <property type="match status" value="1"/>
</dbReference>
<evidence type="ECO:0000313" key="1">
    <source>
        <dbReference type="EMBL" id="MBY6142333.1"/>
    </source>
</evidence>
<dbReference type="CDD" id="cd05151">
    <property type="entry name" value="ChoK-like"/>
    <property type="match status" value="1"/>
</dbReference>
<dbReference type="Gene3D" id="3.30.200.20">
    <property type="entry name" value="Phosphorylase Kinase, domain 1"/>
    <property type="match status" value="1"/>
</dbReference>
<proteinExistence type="predicted"/>
<name>A0ABS7NMA3_9RHOB</name>
<dbReference type="InterPro" id="IPR011009">
    <property type="entry name" value="Kinase-like_dom_sf"/>
</dbReference>
<comment type="caution">
    <text evidence="1">The sequence shown here is derived from an EMBL/GenBank/DDBJ whole genome shotgun (WGS) entry which is preliminary data.</text>
</comment>
<dbReference type="SUPFAM" id="SSF56112">
    <property type="entry name" value="Protein kinase-like (PK-like)"/>
    <property type="match status" value="1"/>
</dbReference>
<dbReference type="EMBL" id="JAHVJA010000029">
    <property type="protein sequence ID" value="MBY6142333.1"/>
    <property type="molecule type" value="Genomic_DNA"/>
</dbReference>
<dbReference type="Gene3D" id="3.90.1200.10">
    <property type="match status" value="1"/>
</dbReference>
<gene>
    <name evidence="1" type="ORF">KUV26_23155</name>
</gene>
<dbReference type="RefSeq" id="WP_222510229.1">
    <property type="nucleotide sequence ID" value="NZ_JAHVJA010000029.1"/>
</dbReference>
<organism evidence="1 2">
    <name type="scientific">Leisingera daeponensis</name>
    <dbReference type="NCBI Taxonomy" id="405746"/>
    <lineage>
        <taxon>Bacteria</taxon>
        <taxon>Pseudomonadati</taxon>
        <taxon>Pseudomonadota</taxon>
        <taxon>Alphaproteobacteria</taxon>
        <taxon>Rhodobacterales</taxon>
        <taxon>Roseobacteraceae</taxon>
        <taxon>Leisingera</taxon>
    </lineage>
</organism>
<protein>
    <submittedName>
        <fullName evidence="1">Phosphotransferase</fullName>
    </submittedName>
</protein>
<reference evidence="1 2" key="1">
    <citation type="submission" date="2021-06" db="EMBL/GenBank/DDBJ databases">
        <title>50 bacteria genomes isolated from Dapeng, Shenzhen, China.</title>
        <authorList>
            <person name="Zheng W."/>
            <person name="Yu S."/>
            <person name="Huang Y."/>
        </authorList>
    </citation>
    <scope>NUCLEOTIDE SEQUENCE [LARGE SCALE GENOMIC DNA]</scope>
    <source>
        <strain evidence="1 2">DP1N14-2</strain>
    </source>
</reference>
<sequence length="299" mass="33130">MSQSDLQKRVSLLERIHALPIWRGSITTQPLTGGITNVNYLVEDSAGKYVVRAGDDIPLHQVMRFNELAASRAAHAAGLSPAVVHAEDDLTVLQFIESRTLSEADVRDPAMLPRVLELVKSCHREVPKHLRGPALVFWVFHVIRDYAATLQDKDSPHAAAASELAGIGNSLEQSAGPFDIVFGHNDLLCGNFLDDGDRLWLIDFDYAGFNSPLFDLGGLASNNGLSQAQEQWLLETYFEAPMSDDLLHRYSAMKCASLLRETMWSMVSEITSEIDFDYAAYTASNLARFRAALDDFQNT</sequence>
<keyword evidence="2" id="KW-1185">Reference proteome</keyword>
<accession>A0ABS7NMA3</accession>